<dbReference type="Gene3D" id="1.25.40.10">
    <property type="entry name" value="Tetratricopeptide repeat domain"/>
    <property type="match status" value="1"/>
</dbReference>
<comment type="caution">
    <text evidence="1">The sequence shown here is derived from an EMBL/GenBank/DDBJ whole genome shotgun (WGS) entry which is preliminary data.</text>
</comment>
<dbReference type="Proteomes" id="UP000248806">
    <property type="component" value="Unassembled WGS sequence"/>
</dbReference>
<keyword evidence="2" id="KW-1185">Reference proteome</keyword>
<dbReference type="InterPro" id="IPR011990">
    <property type="entry name" value="TPR-like_helical_dom_sf"/>
</dbReference>
<dbReference type="SUPFAM" id="SSF48452">
    <property type="entry name" value="TPR-like"/>
    <property type="match status" value="1"/>
</dbReference>
<accession>A0A326TVC0</accession>
<evidence type="ECO:0000313" key="2">
    <source>
        <dbReference type="Proteomes" id="UP000248806"/>
    </source>
</evidence>
<dbReference type="AlphaFoldDB" id="A0A326TVC0"/>
<dbReference type="RefSeq" id="WP_111326091.1">
    <property type="nucleotide sequence ID" value="NZ_BIFX01000001.1"/>
</dbReference>
<protein>
    <recommendedName>
        <fullName evidence="3">Tetratricopeptide repeat protein</fullName>
    </recommendedName>
</protein>
<dbReference type="EMBL" id="QKUF01000041">
    <property type="protein sequence ID" value="PZW20716.1"/>
    <property type="molecule type" value="Genomic_DNA"/>
</dbReference>
<proteinExistence type="predicted"/>
<gene>
    <name evidence="1" type="ORF">EI42_05862</name>
</gene>
<organism evidence="1 2">
    <name type="scientific">Thermosporothrix hazakensis</name>
    <dbReference type="NCBI Taxonomy" id="644383"/>
    <lineage>
        <taxon>Bacteria</taxon>
        <taxon>Bacillati</taxon>
        <taxon>Chloroflexota</taxon>
        <taxon>Ktedonobacteria</taxon>
        <taxon>Ktedonobacterales</taxon>
        <taxon>Thermosporotrichaceae</taxon>
        <taxon>Thermosporothrix</taxon>
    </lineage>
</organism>
<dbReference type="OrthoDB" id="2987317at2"/>
<reference evidence="1 2" key="1">
    <citation type="submission" date="2018-06" db="EMBL/GenBank/DDBJ databases">
        <title>Genomic Encyclopedia of Archaeal and Bacterial Type Strains, Phase II (KMG-II): from individual species to whole genera.</title>
        <authorList>
            <person name="Goeker M."/>
        </authorList>
    </citation>
    <scope>NUCLEOTIDE SEQUENCE [LARGE SCALE GENOMIC DNA]</scope>
    <source>
        <strain evidence="1 2">ATCC BAA-1881</strain>
    </source>
</reference>
<name>A0A326TVC0_THEHA</name>
<evidence type="ECO:0000313" key="1">
    <source>
        <dbReference type="EMBL" id="PZW20716.1"/>
    </source>
</evidence>
<sequence>MDQQSIQQIASYIQQYETQCQQGKQPDIRFLQIAQERIEAALQAESLESNVVHLAVKLHSICKEYEQALLLLRRYKQQALSREEEAWARWEIVDHLALLKRYEETVREQYTLIQWAEQHFPPEKRLWTVTDSTQAGCWFSIGKGDEWIYLFNRILEQTPIIPQTRQERYYALRTGTDIYLTRHNVHKAQAMIASIRELAQEDPQWDQQESVLNEVILLEIKVCAELQQMEDVRALAQQATIEFERQAQETKTVGQGVKKWTNFHNLGAIMYYLRQYDLAIVSLRRALALHSWAEQTYLWLAASLWATGKKQEKERQEVLSLLAQGTAFATGGKAWREFQELPEFQDVRDDPQFLQATQGVVSG</sequence>
<evidence type="ECO:0008006" key="3">
    <source>
        <dbReference type="Google" id="ProtNLM"/>
    </source>
</evidence>